<name>A0A7V4E409_UNCW3</name>
<evidence type="ECO:0000313" key="2">
    <source>
        <dbReference type="EMBL" id="HGK63318.1"/>
    </source>
</evidence>
<comment type="caution">
    <text evidence="2">The sequence shown here is derived from an EMBL/GenBank/DDBJ whole genome shotgun (WGS) entry which is preliminary data.</text>
</comment>
<reference evidence="2" key="1">
    <citation type="journal article" date="2020" name="mSystems">
        <title>Genome- and Community-Level Interaction Insights into Carbon Utilization and Element Cycling Functions of Hydrothermarchaeota in Hydrothermal Sediment.</title>
        <authorList>
            <person name="Zhou Z."/>
            <person name="Liu Y."/>
            <person name="Xu W."/>
            <person name="Pan J."/>
            <person name="Luo Z.H."/>
            <person name="Li M."/>
        </authorList>
    </citation>
    <scope>NUCLEOTIDE SEQUENCE [LARGE SCALE GENOMIC DNA]</scope>
    <source>
        <strain evidence="2">SpSt-697</strain>
    </source>
</reference>
<feature type="domain" description="TGF-beta propeptide" evidence="1">
    <location>
        <begin position="233"/>
        <end position="331"/>
    </location>
</feature>
<dbReference type="AlphaFoldDB" id="A0A7V4E409"/>
<sequence length="360" mass="42791">MKIKYLLFLISLILFCDHRQVGKEGIKERVGKDTLIELLPKENEKFGFFYPCYGEEGLFLGRNAYYEARVLLKFLIDTIWLNSQEIKLILYTKNFEKVKFYIYPLKLEWDEKEVTWKLAKKDIRWIFYGGDYYENLLLGSGEGEKDSLIIFLSPNYFDTVIKTNCGMILIPKEIKENLLSFYPRTDRKSPKICIKKNNKEDTLYPIGNAYIIDTLFVIPEDYLVIGTGYNFFTYLKFDLKNIPKEANIINADLFLTGESGNSYFPIDTNEIIVLKLLKEYEKEKTPYEIFKRQIFYRDSIKNGIKIDIKSLIKFWLEKPDSNFGIFINLYPFSSYPRYLLLKEPKLKIFYFKDSKFRNWG</sequence>
<accession>A0A7V4E409</accession>
<protein>
    <recommendedName>
        <fullName evidence="1">TGF-beta propeptide domain-containing protein</fullName>
    </recommendedName>
</protein>
<dbReference type="EMBL" id="DTDR01000053">
    <property type="protein sequence ID" value="HGK63318.1"/>
    <property type="molecule type" value="Genomic_DNA"/>
</dbReference>
<dbReference type="Pfam" id="PF00688">
    <property type="entry name" value="TGFb_propeptide"/>
    <property type="match status" value="1"/>
</dbReference>
<proteinExistence type="predicted"/>
<dbReference type="InterPro" id="IPR001111">
    <property type="entry name" value="TGF-b_propeptide"/>
</dbReference>
<organism evidence="2">
    <name type="scientific">candidate division WOR-3 bacterium</name>
    <dbReference type="NCBI Taxonomy" id="2052148"/>
    <lineage>
        <taxon>Bacteria</taxon>
        <taxon>Bacteria division WOR-3</taxon>
    </lineage>
</organism>
<evidence type="ECO:0000259" key="1">
    <source>
        <dbReference type="Pfam" id="PF00688"/>
    </source>
</evidence>
<gene>
    <name evidence="2" type="ORF">ENU74_01780</name>
</gene>